<proteinExistence type="predicted"/>
<dbReference type="EMBL" id="FOWX01000034">
    <property type="protein sequence ID" value="SFQ12598.1"/>
    <property type="molecule type" value="Genomic_DNA"/>
</dbReference>
<evidence type="ECO:0000313" key="2">
    <source>
        <dbReference type="EMBL" id="SFQ12598.1"/>
    </source>
</evidence>
<name>A0A1I5VYI8_9PSED</name>
<evidence type="ECO:0000313" key="3">
    <source>
        <dbReference type="Proteomes" id="UP000198784"/>
    </source>
</evidence>
<gene>
    <name evidence="2" type="ORF">SAMN05216190_13427</name>
</gene>
<reference evidence="3" key="1">
    <citation type="submission" date="2016-10" db="EMBL/GenBank/DDBJ databases">
        <authorList>
            <person name="Varghese N."/>
            <person name="Submissions S."/>
        </authorList>
    </citation>
    <scope>NUCLEOTIDE SEQUENCE [LARGE SCALE GENOMIC DNA]</scope>
    <source>
        <strain evidence="3">DSM 17834</strain>
    </source>
</reference>
<sequence>MQKYSDTHSNYAPPPPDSSSGMLVRVCCWRGNIYVSLNEAPLGLF</sequence>
<protein>
    <submittedName>
        <fullName evidence="2">Uncharacterized protein</fullName>
    </submittedName>
</protein>
<dbReference type="AlphaFoldDB" id="A0A1I5VYI8"/>
<dbReference type="STRING" id="289003.SAMN05216190_13427"/>
<feature type="region of interest" description="Disordered" evidence="1">
    <location>
        <begin position="1"/>
        <end position="20"/>
    </location>
</feature>
<evidence type="ECO:0000256" key="1">
    <source>
        <dbReference type="SAM" id="MobiDB-lite"/>
    </source>
</evidence>
<organism evidence="2 3">
    <name type="scientific">Pseudomonas borbori</name>
    <dbReference type="NCBI Taxonomy" id="289003"/>
    <lineage>
        <taxon>Bacteria</taxon>
        <taxon>Pseudomonadati</taxon>
        <taxon>Pseudomonadota</taxon>
        <taxon>Gammaproteobacteria</taxon>
        <taxon>Pseudomonadales</taxon>
        <taxon>Pseudomonadaceae</taxon>
        <taxon>Pseudomonas</taxon>
    </lineage>
</organism>
<dbReference type="Proteomes" id="UP000198784">
    <property type="component" value="Unassembled WGS sequence"/>
</dbReference>
<accession>A0A1I5VYI8</accession>
<keyword evidence="3" id="KW-1185">Reference proteome</keyword>